<sequence>MTDAAFLAEVDGFLASIDLPVLPLSTENCITESSGNESILALGNSKKGICAIHQRQSKNGLGMDAAEKHELEKAKDRRRRRMYREQRRLERESLQQEIGMLTKVLRRIKGNEKLVCHSAWRMLAKRQLAARRSAEAQHRKLGQAVSTQASLIKEFHRLLRERLEALDIWSLSRNQKIEKRSSFTSYLKYQFSTINTKGSDKDIFAAIIKKLDVMFAQTDEILQTWGLNSDDANWNDPREVWDENLVTNHFQFRSKTTVPFAFQDICQSRWHIAHQLNHQDSREQYEEVKDPENTLALKFRITTRLSSGITASIFQRVAIRRYHNATRMVLVWCLFTEGEGIFSGLHAVETGWVVANPADSGTVQRTCVRNAPMHLSSAAAQNPSFVKEFARILVKWGQQNNEEATTGLTKLLIDQ</sequence>
<name>A0A9W6X8E5_9STRA</name>
<comment type="caution">
    <text evidence="1">The sequence shown here is derived from an EMBL/GenBank/DDBJ whole genome shotgun (WGS) entry which is preliminary data.</text>
</comment>
<evidence type="ECO:0000313" key="2">
    <source>
        <dbReference type="Proteomes" id="UP001165083"/>
    </source>
</evidence>
<organism evidence="1 2">
    <name type="scientific">Phytophthora lilii</name>
    <dbReference type="NCBI Taxonomy" id="2077276"/>
    <lineage>
        <taxon>Eukaryota</taxon>
        <taxon>Sar</taxon>
        <taxon>Stramenopiles</taxon>
        <taxon>Oomycota</taxon>
        <taxon>Peronosporomycetes</taxon>
        <taxon>Peronosporales</taxon>
        <taxon>Peronosporaceae</taxon>
        <taxon>Phytophthora</taxon>
    </lineage>
</organism>
<dbReference type="OrthoDB" id="97413at2759"/>
<keyword evidence="2" id="KW-1185">Reference proteome</keyword>
<protein>
    <submittedName>
        <fullName evidence="1">Unnamed protein product</fullName>
    </submittedName>
</protein>
<proteinExistence type="predicted"/>
<evidence type="ECO:0000313" key="1">
    <source>
        <dbReference type="EMBL" id="GMF33507.1"/>
    </source>
</evidence>
<accession>A0A9W6X8E5</accession>
<gene>
    <name evidence="1" type="ORF">Plil01_001427200</name>
</gene>
<dbReference type="AlphaFoldDB" id="A0A9W6X8E5"/>
<dbReference type="EMBL" id="BSXW01001083">
    <property type="protein sequence ID" value="GMF33507.1"/>
    <property type="molecule type" value="Genomic_DNA"/>
</dbReference>
<reference evidence="1" key="1">
    <citation type="submission" date="2023-04" db="EMBL/GenBank/DDBJ databases">
        <title>Phytophthora lilii NBRC 32176.</title>
        <authorList>
            <person name="Ichikawa N."/>
            <person name="Sato H."/>
            <person name="Tonouchi N."/>
        </authorList>
    </citation>
    <scope>NUCLEOTIDE SEQUENCE</scope>
    <source>
        <strain evidence="1">NBRC 32176</strain>
    </source>
</reference>
<dbReference type="Proteomes" id="UP001165083">
    <property type="component" value="Unassembled WGS sequence"/>
</dbReference>